<dbReference type="RefSeq" id="WP_143949684.1">
    <property type="nucleotide sequence ID" value="NZ_BAABMB010000006.1"/>
</dbReference>
<protein>
    <submittedName>
        <fullName evidence="7">Glycosyltransferase</fullName>
    </submittedName>
</protein>
<keyword evidence="4" id="KW-0472">Membrane</keyword>
<proteinExistence type="inferred from homology"/>
<feature type="domain" description="Glycosyltransferase 2-like" evidence="6">
    <location>
        <begin position="180"/>
        <end position="310"/>
    </location>
</feature>
<comment type="caution">
    <text evidence="7">The sequence shown here is derived from an EMBL/GenBank/DDBJ whole genome shotgun (WGS) entry which is preliminary data.</text>
</comment>
<keyword evidence="3 7" id="KW-0808">Transferase</keyword>
<feature type="transmembrane region" description="Helical" evidence="4">
    <location>
        <begin position="277"/>
        <end position="294"/>
    </location>
</feature>
<accession>A0A556AF46</accession>
<dbReference type="Gene3D" id="3.90.550.10">
    <property type="entry name" value="Spore Coat Polysaccharide Biosynthesis Protein SpsA, Chain A"/>
    <property type="match status" value="1"/>
</dbReference>
<keyword evidence="8" id="KW-1185">Reference proteome</keyword>
<feature type="domain" description="Glycosyltransferase 2-like" evidence="5">
    <location>
        <begin position="44"/>
        <end position="176"/>
    </location>
</feature>
<sequence>MTSLPLRPTAVPEYDVRATLVQASDAGSPVAANAAPASSGLRVCVVIPTYRRADMLERCLRAVLCQTLPAHCYEVVVADDGPDRSVLAVLERLASPTGPALRYVPVTASQGPAGARNRGWEQARAPVVAFTDDDTVPAAQWLEAGLAALSGGAAAVAGGVSMPIGDPPTDYERNESGLTTAEFVTANCFVTRRALEEVGGFDERFRMAWREDSDLQFALLARGYRIAREPRALVVHPVRPAAPGVSLRQQRKVLFDALLYKKWPAQYRARIRPRPPWNYFLIVASLLLAAGAALTGAWRLAGMAMALWTLLTLHFCAGRLKGTSHAPAHVLEMLATSALIPPLSVYWRLRGAWQFRTRFL</sequence>
<evidence type="ECO:0000313" key="8">
    <source>
        <dbReference type="Proteomes" id="UP000318405"/>
    </source>
</evidence>
<dbReference type="Pfam" id="PF13632">
    <property type="entry name" value="Glyco_trans_2_3"/>
    <property type="match status" value="1"/>
</dbReference>
<dbReference type="GO" id="GO:0016757">
    <property type="term" value="F:glycosyltransferase activity"/>
    <property type="evidence" value="ECO:0007669"/>
    <property type="project" value="UniProtKB-KW"/>
</dbReference>
<evidence type="ECO:0000313" key="7">
    <source>
        <dbReference type="EMBL" id="TSH91511.1"/>
    </source>
</evidence>
<dbReference type="CDD" id="cd00761">
    <property type="entry name" value="Glyco_tranf_GTA_type"/>
    <property type="match status" value="1"/>
</dbReference>
<keyword evidence="4" id="KW-1133">Transmembrane helix</keyword>
<evidence type="ECO:0000259" key="5">
    <source>
        <dbReference type="Pfam" id="PF00535"/>
    </source>
</evidence>
<keyword evidence="2" id="KW-0328">Glycosyltransferase</keyword>
<dbReference type="AlphaFoldDB" id="A0A556AF46"/>
<dbReference type="OrthoDB" id="9781367at2"/>
<evidence type="ECO:0000256" key="3">
    <source>
        <dbReference type="ARBA" id="ARBA00022679"/>
    </source>
</evidence>
<dbReference type="PANTHER" id="PTHR43179:SF12">
    <property type="entry name" value="GALACTOFURANOSYLTRANSFERASE GLFT2"/>
    <property type="match status" value="1"/>
</dbReference>
<dbReference type="PANTHER" id="PTHR43179">
    <property type="entry name" value="RHAMNOSYLTRANSFERASE WBBL"/>
    <property type="match status" value="1"/>
</dbReference>
<gene>
    <name evidence="7" type="ORF">FOZ76_18050</name>
</gene>
<evidence type="ECO:0000256" key="4">
    <source>
        <dbReference type="SAM" id="Phobius"/>
    </source>
</evidence>
<name>A0A556AF46_9BURK</name>
<dbReference type="InterPro" id="IPR001173">
    <property type="entry name" value="Glyco_trans_2-like"/>
</dbReference>
<reference evidence="7 8" key="1">
    <citation type="submission" date="2019-07" db="EMBL/GenBank/DDBJ databases">
        <title>Qingshengfaniella alkalisoli gen. nov., sp. nov., isolated from saline soil.</title>
        <authorList>
            <person name="Xu L."/>
            <person name="Huang X.-X."/>
            <person name="Sun J.-Q."/>
        </authorList>
    </citation>
    <scope>NUCLEOTIDE SEQUENCE [LARGE SCALE GENOMIC DNA]</scope>
    <source>
        <strain evidence="7 8">DSM 27279</strain>
    </source>
</reference>
<keyword evidence="4" id="KW-0812">Transmembrane</keyword>
<organism evidence="7 8">
    <name type="scientific">Verticiella sediminum</name>
    <dbReference type="NCBI Taxonomy" id="1247510"/>
    <lineage>
        <taxon>Bacteria</taxon>
        <taxon>Pseudomonadati</taxon>
        <taxon>Pseudomonadota</taxon>
        <taxon>Betaproteobacteria</taxon>
        <taxon>Burkholderiales</taxon>
        <taxon>Alcaligenaceae</taxon>
        <taxon>Verticiella</taxon>
    </lineage>
</organism>
<dbReference type="SUPFAM" id="SSF53448">
    <property type="entry name" value="Nucleotide-diphospho-sugar transferases"/>
    <property type="match status" value="1"/>
</dbReference>
<dbReference type="Proteomes" id="UP000318405">
    <property type="component" value="Unassembled WGS sequence"/>
</dbReference>
<dbReference type="InterPro" id="IPR029044">
    <property type="entry name" value="Nucleotide-diphossugar_trans"/>
</dbReference>
<evidence type="ECO:0000256" key="1">
    <source>
        <dbReference type="ARBA" id="ARBA00006739"/>
    </source>
</evidence>
<evidence type="ECO:0000256" key="2">
    <source>
        <dbReference type="ARBA" id="ARBA00022676"/>
    </source>
</evidence>
<evidence type="ECO:0000259" key="6">
    <source>
        <dbReference type="Pfam" id="PF13632"/>
    </source>
</evidence>
<dbReference type="EMBL" id="VLTJ01000035">
    <property type="protein sequence ID" value="TSH91511.1"/>
    <property type="molecule type" value="Genomic_DNA"/>
</dbReference>
<dbReference type="Pfam" id="PF00535">
    <property type="entry name" value="Glycos_transf_2"/>
    <property type="match status" value="1"/>
</dbReference>
<comment type="similarity">
    <text evidence="1">Belongs to the glycosyltransferase 2 family.</text>
</comment>